<reference evidence="1" key="1">
    <citation type="submission" date="2021-12" db="EMBL/GenBank/DDBJ databases">
        <title>Alicyclobacillaceae gen. nov., sp. nov., isolated from chalcocite enrichment system.</title>
        <authorList>
            <person name="Jiang Z."/>
        </authorList>
    </citation>
    <scope>NUCLEOTIDE SEQUENCE</scope>
    <source>
        <strain evidence="1">MYW30-H2</strain>
    </source>
</reference>
<dbReference type="Proteomes" id="UP000830167">
    <property type="component" value="Chromosome"/>
</dbReference>
<dbReference type="EMBL" id="CP089291">
    <property type="protein sequence ID" value="UOF90542.1"/>
    <property type="molecule type" value="Genomic_DNA"/>
</dbReference>
<keyword evidence="2" id="KW-1185">Reference proteome</keyword>
<protein>
    <submittedName>
        <fullName evidence="1">Uncharacterized protein</fullName>
    </submittedName>
</protein>
<dbReference type="RefSeq" id="WP_347437240.1">
    <property type="nucleotide sequence ID" value="NZ_CP089291.1"/>
</dbReference>
<gene>
    <name evidence="1" type="ORF">LSG31_22240</name>
</gene>
<evidence type="ECO:0000313" key="1">
    <source>
        <dbReference type="EMBL" id="UOF90542.1"/>
    </source>
</evidence>
<sequence>MKTKGNQARQDILESLTTDEPLLLQSILDSIHFYEDKYGGTFLQTLGKKDFLTRQEQLDAADWSYFLSFFDTDQ</sequence>
<accession>A0ABY4CJ56</accession>
<evidence type="ECO:0000313" key="2">
    <source>
        <dbReference type="Proteomes" id="UP000830167"/>
    </source>
</evidence>
<name>A0ABY4CJ56_9BACL</name>
<organism evidence="1 2">
    <name type="scientific">Fodinisporobacter ferrooxydans</name>
    <dbReference type="NCBI Taxonomy" id="2901836"/>
    <lineage>
        <taxon>Bacteria</taxon>
        <taxon>Bacillati</taxon>
        <taxon>Bacillota</taxon>
        <taxon>Bacilli</taxon>
        <taxon>Bacillales</taxon>
        <taxon>Alicyclobacillaceae</taxon>
        <taxon>Fodinisporobacter</taxon>
    </lineage>
</organism>
<proteinExistence type="predicted"/>